<dbReference type="PANTHER" id="PTHR11616">
    <property type="entry name" value="SODIUM/CHLORIDE DEPENDENT TRANSPORTER"/>
    <property type="match status" value="1"/>
</dbReference>
<feature type="transmembrane region" description="Helical" evidence="7">
    <location>
        <begin position="801"/>
        <end position="821"/>
    </location>
</feature>
<feature type="transmembrane region" description="Helical" evidence="7">
    <location>
        <begin position="636"/>
        <end position="656"/>
    </location>
</feature>
<feature type="transmembrane region" description="Helical" evidence="7">
    <location>
        <begin position="524"/>
        <end position="541"/>
    </location>
</feature>
<dbReference type="VEuPathDB" id="PlasmoDB:Py17XNL_000303647"/>
<evidence type="ECO:0000313" key="9">
    <source>
        <dbReference type="EMBL" id="VTZ72478.1"/>
    </source>
</evidence>
<feature type="transmembrane region" description="Helical" evidence="7">
    <location>
        <begin position="735"/>
        <end position="753"/>
    </location>
</feature>
<keyword evidence="3 7" id="KW-0812">Transmembrane</keyword>
<evidence type="ECO:0000256" key="5">
    <source>
        <dbReference type="ARBA" id="ARBA00023136"/>
    </source>
</evidence>
<feature type="transmembrane region" description="Helical" evidence="7">
    <location>
        <begin position="548"/>
        <end position="569"/>
    </location>
</feature>
<evidence type="ECO:0000256" key="3">
    <source>
        <dbReference type="ARBA" id="ARBA00022692"/>
    </source>
</evidence>
<reference evidence="10 11" key="1">
    <citation type="journal article" date="2014" name="BMC Biol.">
        <title>A comprehensive evaluation of rodent malaria parasite genomes and gene expression.</title>
        <authorList>
            <person name="Otto T.D."/>
            <person name="Bohme U."/>
            <person name="Jackson A.P."/>
            <person name="Hunt M."/>
            <person name="Franke-Fayard B."/>
            <person name="Hoeijmakers W.A."/>
            <person name="Religa A.A."/>
            <person name="Robertson L."/>
            <person name="Sanders M."/>
            <person name="Ogun S.A."/>
            <person name="Cunningham D."/>
            <person name="Erhart A."/>
            <person name="Billker O."/>
            <person name="Khan S.M."/>
            <person name="Stunnenberg H.G."/>
            <person name="Langhorne J."/>
            <person name="Holder A.A."/>
            <person name="Waters A.P."/>
            <person name="Newbold C.I."/>
            <person name="Pain A."/>
            <person name="Berriman M."/>
            <person name="Janse C.J."/>
        </authorList>
    </citation>
    <scope>NUCLEOTIDE SEQUENCE [LARGE SCALE GENOMIC DNA]</scope>
    <source>
        <strain evidence="9 10">17X</strain>
        <strain evidence="8 11">YM</strain>
    </source>
</reference>
<feature type="region of interest" description="Disordered" evidence="6">
    <location>
        <begin position="9"/>
        <end position="30"/>
    </location>
</feature>
<dbReference type="RefSeq" id="XP_022811448.1">
    <property type="nucleotide sequence ID" value="XM_022954951.1"/>
</dbReference>
<dbReference type="SUPFAM" id="SSF161070">
    <property type="entry name" value="SNF-like"/>
    <property type="match status" value="1"/>
</dbReference>
<feature type="transmembrane region" description="Helical" evidence="7">
    <location>
        <begin position="328"/>
        <end position="349"/>
    </location>
</feature>
<evidence type="ECO:0000313" key="8">
    <source>
        <dbReference type="EMBL" id="CDU16260.1"/>
    </source>
</evidence>
<dbReference type="AlphaFoldDB" id="A0A078K6P1"/>
<evidence type="ECO:0000256" key="1">
    <source>
        <dbReference type="ARBA" id="ARBA00004141"/>
    </source>
</evidence>
<reference evidence="8" key="2">
    <citation type="submission" date="2014-05" db="EMBL/GenBank/DDBJ databases">
        <authorList>
            <person name="Aslett A.Martin."/>
            <person name="De Silva Nishadi"/>
        </authorList>
    </citation>
    <scope>NUCLEOTIDE SEQUENCE</scope>
    <source>
        <strain evidence="8">YM</strain>
    </source>
</reference>
<evidence type="ECO:0000313" key="10">
    <source>
        <dbReference type="Proteomes" id="UP000072874"/>
    </source>
</evidence>
<accession>A0A078K6P1</accession>
<feature type="transmembrane region" description="Helical" evidence="7">
    <location>
        <begin position="827"/>
        <end position="848"/>
    </location>
</feature>
<dbReference type="OrthoDB" id="6581954at2759"/>
<evidence type="ECO:0000313" key="11">
    <source>
        <dbReference type="Proteomes" id="UP000072904"/>
    </source>
</evidence>
<protein>
    <submittedName>
        <fullName evidence="9">Transporter, putative</fullName>
    </submittedName>
</protein>
<feature type="transmembrane region" description="Helical" evidence="7">
    <location>
        <begin position="895"/>
        <end position="921"/>
    </location>
</feature>
<feature type="transmembrane region" description="Helical" evidence="7">
    <location>
        <begin position="773"/>
        <end position="789"/>
    </location>
</feature>
<dbReference type="GO" id="GO:0035725">
    <property type="term" value="P:sodium ion transmembrane transport"/>
    <property type="evidence" value="ECO:0007669"/>
    <property type="project" value="TreeGrafter"/>
</dbReference>
<dbReference type="VEuPathDB" id="PlasmoDB:PYYM_0307600"/>
<dbReference type="KEGG" id="pyo:PY17X_0307300"/>
<dbReference type="Proteomes" id="UP000072904">
    <property type="component" value="Chromosome 3"/>
</dbReference>
<proteinExistence type="predicted"/>
<keyword evidence="4 7" id="KW-1133">Transmembrane helix</keyword>
<dbReference type="GeneID" id="3830400"/>
<keyword evidence="2" id="KW-0813">Transport</keyword>
<dbReference type="InterPro" id="IPR037272">
    <property type="entry name" value="SNS_sf"/>
</dbReference>
<dbReference type="OMA" id="CIKYIGT"/>
<dbReference type="VEuPathDB" id="PlasmoDB:PY17X_0307300"/>
<feature type="transmembrane region" description="Helical" evidence="7">
    <location>
        <begin position="355"/>
        <end position="373"/>
    </location>
</feature>
<sequence>MFPRVKYRFEKTESSNSEENIDNHQNNKNGKLLEHEHISMKKIRNVLYDEAMNYSEINTYYKSSNIHNYNNMNAYINYIKKSNYTRSYEQENIYNEALLLYNNRNTYIRNAYRNDEYLDIKRNLKKGEYFGDNDEDYLFDETNDTNKISKQKDADADADGYDVGNTDNNEFGKNNLTKKRIEYEHLYKERKKERAMKFAEKYGDLFYDEKDKIINDNGDLNDKQNNHMGYITSGNGHIQKNNKNQASSTNILDDLLELHSMENTGSFCDEKETNFLETLVKLRYTPEQISKLSDLFENPRTLKNVNINLLKWLDMQLNKGYWLERISLFLLGLAISIGVGNIETIWILMTTWHGVVFLLPYVLCYMFVCHPILMFELYSGQLVRNSSPFIFYKLLKPCASIGFVALFLCLLSSYIHTYRTAAEYLIYLINSFKHDLPWKLTQNEIDFCTQIKNDAITCLKHRPLCLFSKSISSCVPNNIGKAFLIYHDKFFPSNDKYTFLLNLNKKKNSINIFSNSDSYIDKDSFVFLLFCNLLATFFQLLGMTNFAFSVALVLLLLGFLSITKFIALFNLSSVMEAYFYILKMWNFSYLYTYSSIWSQCMMYALYEMSIGMGIYSSLATKTRIGSNLAFDGQAIVVGNSVISILVFFSAVAIIGFTSKIMKSSFVEILEFSRKDCSFILFPVGFSNLQRTEKTLCMLYYGSYTILSCATLAIQREVFIISMKDFKFSKNINKRTLVLIFTLLFFVFSFFISTKNSKDIIWFLSFTISDNGRILVALLICIVLGWVYNIEYQYKRLTSRSVLAFNITYWILNIFFSILFNYLPYHVYILYIVRLVIFMFSTCISITMLKSQINEMKGQQKQMHSNLTYNEMLYILYLGNIECLRKEIQRIISGNAIIGNITMMWSICIKYIGTSILLSAFIEYVDGVFYSTELRMKIHDIHYGWVIFAIFVWVLIFLFLFLFPMFTKTFENMFINKDYFVSFSLLPSKPLTKIHRFNIFSYFYEFGNSSKKKKNKKKRNTICCT</sequence>
<dbReference type="VEuPathDB" id="PlasmoDB:PY00325"/>
<dbReference type="PROSITE" id="PS50267">
    <property type="entry name" value="NA_NEUROTRAN_SYMP_3"/>
    <property type="match status" value="1"/>
</dbReference>
<feature type="transmembrane region" description="Helical" evidence="7">
    <location>
        <begin position="394"/>
        <end position="415"/>
    </location>
</feature>
<reference evidence="9" key="4">
    <citation type="submission" date="2019-05" db="EMBL/GenBank/DDBJ databases">
        <authorList>
            <consortium name="Pathogen Informatics"/>
        </authorList>
    </citation>
    <scope>NUCLEOTIDE SEQUENCE</scope>
    <source>
        <strain evidence="9">17X</strain>
    </source>
</reference>
<dbReference type="EMBL" id="LK934631">
    <property type="protein sequence ID" value="CDU16260.1"/>
    <property type="molecule type" value="Genomic_DNA"/>
</dbReference>
<evidence type="ECO:0000256" key="4">
    <source>
        <dbReference type="ARBA" id="ARBA00022989"/>
    </source>
</evidence>
<evidence type="ECO:0000256" key="7">
    <source>
        <dbReference type="SAM" id="Phobius"/>
    </source>
</evidence>
<reference evidence="9" key="3">
    <citation type="submission" date="2014-05" db="EMBL/GenBank/DDBJ databases">
        <authorList>
            <person name="Aslett M.A."/>
            <person name="De Silva N."/>
        </authorList>
    </citation>
    <scope>NUCLEOTIDE SEQUENCE</scope>
    <source>
        <strain evidence="9">17X</strain>
    </source>
</reference>
<dbReference type="Pfam" id="PF00209">
    <property type="entry name" value="SNF"/>
    <property type="match status" value="2"/>
</dbReference>
<dbReference type="Proteomes" id="UP000072874">
    <property type="component" value="Chromosome 3"/>
</dbReference>
<keyword evidence="5 7" id="KW-0472">Membrane</keyword>
<comment type="subcellular location">
    <subcellularLocation>
        <location evidence="1">Membrane</location>
        <topology evidence="1">Multi-pass membrane protein</topology>
    </subcellularLocation>
</comment>
<feature type="transmembrane region" description="Helical" evidence="7">
    <location>
        <begin position="589"/>
        <end position="615"/>
    </location>
</feature>
<evidence type="ECO:0000256" key="2">
    <source>
        <dbReference type="ARBA" id="ARBA00022448"/>
    </source>
</evidence>
<feature type="compositionally biased region" description="Polar residues" evidence="6">
    <location>
        <begin position="14"/>
        <end position="29"/>
    </location>
</feature>
<dbReference type="EMBL" id="LM993657">
    <property type="protein sequence ID" value="VTZ72478.1"/>
    <property type="molecule type" value="Genomic_DNA"/>
</dbReference>
<gene>
    <name evidence="9" type="ORF">PY17X_0307300</name>
    <name evidence="8" type="ORF">PYYM_0307600</name>
</gene>
<feature type="transmembrane region" description="Helical" evidence="7">
    <location>
        <begin position="941"/>
        <end position="962"/>
    </location>
</feature>
<dbReference type="InterPro" id="IPR000175">
    <property type="entry name" value="Na/ntran_symport"/>
</dbReference>
<organism evidence="9 10">
    <name type="scientific">Plasmodium yoelii</name>
    <dbReference type="NCBI Taxonomy" id="5861"/>
    <lineage>
        <taxon>Eukaryota</taxon>
        <taxon>Sar</taxon>
        <taxon>Alveolata</taxon>
        <taxon>Apicomplexa</taxon>
        <taxon>Aconoidasida</taxon>
        <taxon>Haemosporida</taxon>
        <taxon>Plasmodiidae</taxon>
        <taxon>Plasmodium</taxon>
        <taxon>Plasmodium (Vinckeia)</taxon>
    </lineage>
</organism>
<evidence type="ECO:0000256" key="6">
    <source>
        <dbReference type="SAM" id="MobiDB-lite"/>
    </source>
</evidence>
<dbReference type="GO" id="GO:0005886">
    <property type="term" value="C:plasma membrane"/>
    <property type="evidence" value="ECO:0007669"/>
    <property type="project" value="TreeGrafter"/>
</dbReference>
<dbReference type="PANTHER" id="PTHR11616:SF240">
    <property type="entry name" value="BLOATED TUBULES, ISOFORM B-RELATED"/>
    <property type="match status" value="1"/>
</dbReference>
<name>A0A078K6P1_PLAYE</name>